<dbReference type="EMBL" id="LT962688">
    <property type="protein sequence ID" value="SOR27154.1"/>
    <property type="molecule type" value="Genomic_DNA"/>
</dbReference>
<accession>A0A2N9AIF2</accession>
<evidence type="ECO:0000313" key="1">
    <source>
        <dbReference type="EMBL" id="SOR27154.1"/>
    </source>
</evidence>
<dbReference type="Proteomes" id="UP000233769">
    <property type="component" value="Chromosome tk0001"/>
</dbReference>
<gene>
    <name evidence="1" type="ORF">TK0001_0552</name>
</gene>
<sequence>MQGFASGVNPCRGPFVHADHVIHVRAIFREYLSKGQRTPRSLTEGKFLYLDALASRPGQQMNRKRIKPSSVYNCEHYSIVRNSFDIATTYALPDNSQPCLMNLGPREQFSEKFCLRTIDSN</sequence>
<protein>
    <submittedName>
        <fullName evidence="1">Uncharacterized protein</fullName>
    </submittedName>
</protein>
<organism evidence="1 2">
    <name type="scientific">Methylorubrum extorquens</name>
    <name type="common">Methylobacterium dichloromethanicum</name>
    <name type="synonym">Methylobacterium extorquens</name>
    <dbReference type="NCBI Taxonomy" id="408"/>
    <lineage>
        <taxon>Bacteria</taxon>
        <taxon>Pseudomonadati</taxon>
        <taxon>Pseudomonadota</taxon>
        <taxon>Alphaproteobacteria</taxon>
        <taxon>Hyphomicrobiales</taxon>
        <taxon>Methylobacteriaceae</taxon>
        <taxon>Methylorubrum</taxon>
    </lineage>
</organism>
<evidence type="ECO:0000313" key="2">
    <source>
        <dbReference type="Proteomes" id="UP000233769"/>
    </source>
</evidence>
<proteinExistence type="predicted"/>
<dbReference type="AlphaFoldDB" id="A0A2N9AIF2"/>
<name>A0A2N9AIF2_METEX</name>
<reference evidence="2" key="1">
    <citation type="submission" date="2017-10" db="EMBL/GenBank/DDBJ databases">
        <authorList>
            <person name="Regsiter A."/>
            <person name="William W."/>
        </authorList>
    </citation>
    <scope>NUCLEOTIDE SEQUENCE [LARGE SCALE GENOMIC DNA]</scope>
</reference>